<evidence type="ECO:0000313" key="3">
    <source>
        <dbReference type="Proteomes" id="UP001149411"/>
    </source>
</evidence>
<name>A0A9Q4C4T3_9EURY</name>
<dbReference type="EMBL" id="RKLV01000005">
    <property type="protein sequence ID" value="MCX2818939.1"/>
    <property type="molecule type" value="Genomic_DNA"/>
</dbReference>
<reference evidence="2" key="1">
    <citation type="submission" date="2022-09" db="EMBL/GenBank/DDBJ databases">
        <title>Haloadaptaus new haloarchaeum isolated from saline soil.</title>
        <authorList>
            <person name="Duran-Viseras A."/>
            <person name="Sanchez-Porro C."/>
            <person name="Ventosa A."/>
        </authorList>
    </citation>
    <scope>NUCLEOTIDE SEQUENCE</scope>
    <source>
        <strain evidence="2">F3-133</strain>
    </source>
</reference>
<dbReference type="Proteomes" id="UP001149411">
    <property type="component" value="Unassembled WGS sequence"/>
</dbReference>
<sequence length="110" mass="12448">MRVLADEEMESLVVHRLKNYSHDVVHVARHDDLRGSSDARIYEIAAEGDRVVLTHDDDFLKMPEAEHDGVLFVPNSNMSSDRIADAVNEISKHVPQEGLNTVVQVTEDWL</sequence>
<dbReference type="Pfam" id="PF18480">
    <property type="entry name" value="DUF5615"/>
    <property type="match status" value="1"/>
</dbReference>
<comment type="caution">
    <text evidence="2">The sequence shown here is derived from an EMBL/GenBank/DDBJ whole genome shotgun (WGS) entry which is preliminary data.</text>
</comment>
<dbReference type="RefSeq" id="WP_266086779.1">
    <property type="nucleotide sequence ID" value="NZ_RKLV01000005.1"/>
</dbReference>
<accession>A0A9Q4C4T3</accession>
<feature type="domain" description="DUF5615" evidence="1">
    <location>
        <begin position="1"/>
        <end position="96"/>
    </location>
</feature>
<evidence type="ECO:0000259" key="1">
    <source>
        <dbReference type="Pfam" id="PF18480"/>
    </source>
</evidence>
<proteinExistence type="predicted"/>
<evidence type="ECO:0000313" key="2">
    <source>
        <dbReference type="EMBL" id="MCX2818939.1"/>
    </source>
</evidence>
<organism evidence="2 3">
    <name type="scientific">Halorutilus salinus</name>
    <dbReference type="NCBI Taxonomy" id="2487751"/>
    <lineage>
        <taxon>Archaea</taxon>
        <taxon>Methanobacteriati</taxon>
        <taxon>Methanobacteriota</taxon>
        <taxon>Stenosarchaea group</taxon>
        <taxon>Halobacteria</taxon>
        <taxon>Halorutilales</taxon>
        <taxon>Halorutilaceae</taxon>
        <taxon>Halorutilus</taxon>
    </lineage>
</organism>
<gene>
    <name evidence="2" type="ORF">EGH25_06195</name>
</gene>
<protein>
    <submittedName>
        <fullName evidence="2">DUF5615 family PIN-like protein</fullName>
    </submittedName>
</protein>
<dbReference type="AlphaFoldDB" id="A0A9Q4C4T3"/>
<keyword evidence="3" id="KW-1185">Reference proteome</keyword>
<dbReference type="InterPro" id="IPR041049">
    <property type="entry name" value="DUF5615"/>
</dbReference>